<dbReference type="InterPro" id="IPR050640">
    <property type="entry name" value="Bact_2-comp_sensor_kinase"/>
</dbReference>
<sequence length="966" mass="108655">MRFFVLLLMILSAPVLRITAQEYSYSHYDTKDGLAGSVVYSIAQCRDGFVWIGTETGLSRFDGTRFKTFTVKDGLPGEEVLGLFVDSRNRVWVSSFKNAISYYHNGSIHNQQNDSTLAKIHMKAIIKYVGENANGDIVIQETDDLHIVTAANQVKTMPVNAYRSLIRSTKDIAPLLPKNNKGGCDADLVALPAPVRKRVNDRDFFAGGGYWEGSKSYVFCEGNTIKIIKANGQEKRLPLPVNSYLLGTGGNTFALYQVMGGVFLFKPDHTANLQRYFGRYVVQEVIVDREENLWFTTQGSGVFKISRNRCKNMFTADPRSNTNILDIHKIGPYIYAGGRKEQYWRFNAVNDSFFNNETENKPEPFYAGRSFLDSVPEGTLFSCGSSDFLHLDWFPSANMVIVKTILHLGDTLLVAGFRGAFLANRKNGWVKEFYQGRTTCAYRLGTTYYLGTWQGLYTIDKEGRTLFLGDRFPQLRQQVSCMAADSHGTLWIGTKGKGITGYRDGRIIATIDRDAGLPSSQCRCIFIDGQELWAGTDRGIHKIDIRPGTYNVVQNINASDGLNSNIVNTIYKDGAVVYVGTPVGITVFNEKYIARHSIAMIRMTGIMVSGKALPPGLVSVQLDHRDNNISFEYAGISFLSEGDNTYKYRILGLEDQWHTTREHTLSFPALPSGSYTLELIAVNKYNDQSDMLLFNFTIRKSIPETLWFKALTILAVGSLIALGIQYLIRAVHRKERRALLMDKKIKSLEQMALRAQMNPHFIFNCLNSMQGYIIDGDVKKANLYLTRFARLVRETLDNASRILISLEEEIRFLRNYIDLERMQLRYPFTYNITVDPAINPAILMIPNMVLQPYVENAIKHGLSQLPQAGELRLTLLLLPEERVLECMVEDNGPGIDQTRSGGPVRQETAKGMSITQDRILTLNQIHATEQPIRISITDLGATGPGSGTRIIIHLPIIYNDDQRLAH</sequence>
<dbReference type="Pfam" id="PF02518">
    <property type="entry name" value="HATPase_c"/>
    <property type="match status" value="1"/>
</dbReference>
<organism evidence="7 8">
    <name type="scientific">Taibaiella chishuiensis</name>
    <dbReference type="NCBI Taxonomy" id="1434707"/>
    <lineage>
        <taxon>Bacteria</taxon>
        <taxon>Pseudomonadati</taxon>
        <taxon>Bacteroidota</taxon>
        <taxon>Chitinophagia</taxon>
        <taxon>Chitinophagales</taxon>
        <taxon>Chitinophagaceae</taxon>
        <taxon>Taibaiella</taxon>
    </lineage>
</organism>
<dbReference type="InterPro" id="IPR011123">
    <property type="entry name" value="Y_Y_Y"/>
</dbReference>
<dbReference type="InterPro" id="IPR013783">
    <property type="entry name" value="Ig-like_fold"/>
</dbReference>
<keyword evidence="8" id="KW-1185">Reference proteome</keyword>
<dbReference type="Pfam" id="PF07494">
    <property type="entry name" value="Reg_prop"/>
    <property type="match status" value="1"/>
</dbReference>
<dbReference type="InterPro" id="IPR010559">
    <property type="entry name" value="Sig_transdc_His_kin_internal"/>
</dbReference>
<dbReference type="PANTHER" id="PTHR34220:SF7">
    <property type="entry name" value="SENSOR HISTIDINE KINASE YPDA"/>
    <property type="match status" value="1"/>
</dbReference>
<dbReference type="Gene3D" id="2.60.40.10">
    <property type="entry name" value="Immunoglobulins"/>
    <property type="match status" value="1"/>
</dbReference>
<name>A0A2P8CPP9_9BACT</name>
<dbReference type="GO" id="GO:0016020">
    <property type="term" value="C:membrane"/>
    <property type="evidence" value="ECO:0007669"/>
    <property type="project" value="InterPro"/>
</dbReference>
<dbReference type="GO" id="GO:0000155">
    <property type="term" value="F:phosphorelay sensor kinase activity"/>
    <property type="evidence" value="ECO:0007669"/>
    <property type="project" value="InterPro"/>
</dbReference>
<dbReference type="Gene3D" id="3.30.565.10">
    <property type="entry name" value="Histidine kinase-like ATPase, C-terminal domain"/>
    <property type="match status" value="1"/>
</dbReference>
<dbReference type="InterPro" id="IPR036890">
    <property type="entry name" value="HATPase_C_sf"/>
</dbReference>
<dbReference type="Gene3D" id="2.130.10.10">
    <property type="entry name" value="YVTN repeat-like/Quinoprotein amine dehydrogenase"/>
    <property type="match status" value="2"/>
</dbReference>
<feature type="domain" description="Signal transduction histidine kinase internal region" evidence="5">
    <location>
        <begin position="749"/>
        <end position="824"/>
    </location>
</feature>
<evidence type="ECO:0000259" key="6">
    <source>
        <dbReference type="Pfam" id="PF07495"/>
    </source>
</evidence>
<accession>A0A2P8CPP9</accession>
<feature type="chain" id="PRO_5015170714" evidence="3">
    <location>
        <begin position="21"/>
        <end position="966"/>
    </location>
</feature>
<keyword evidence="3" id="KW-0732">Signal</keyword>
<dbReference type="RefSeq" id="WP_106525459.1">
    <property type="nucleotide sequence ID" value="NZ_PYGD01000018.1"/>
</dbReference>
<dbReference type="SUPFAM" id="SSF63829">
    <property type="entry name" value="Calcium-dependent phosphotriesterase"/>
    <property type="match status" value="2"/>
</dbReference>
<keyword evidence="2" id="KW-0472">Membrane</keyword>
<feature type="domain" description="Two component regulator three Y" evidence="6">
    <location>
        <begin position="639"/>
        <end position="698"/>
    </location>
</feature>
<dbReference type="EMBL" id="PYGD01000018">
    <property type="protein sequence ID" value="PSK86945.1"/>
    <property type="molecule type" value="Genomic_DNA"/>
</dbReference>
<keyword evidence="2" id="KW-0812">Transmembrane</keyword>
<dbReference type="InterPro" id="IPR003594">
    <property type="entry name" value="HATPase_dom"/>
</dbReference>
<dbReference type="InterPro" id="IPR011110">
    <property type="entry name" value="Reg_prop"/>
</dbReference>
<feature type="transmembrane region" description="Helical" evidence="2">
    <location>
        <begin position="706"/>
        <end position="728"/>
    </location>
</feature>
<evidence type="ECO:0000259" key="5">
    <source>
        <dbReference type="Pfam" id="PF06580"/>
    </source>
</evidence>
<keyword evidence="2" id="KW-1133">Transmembrane helix</keyword>
<dbReference type="Pfam" id="PF06580">
    <property type="entry name" value="His_kinase"/>
    <property type="match status" value="1"/>
</dbReference>
<reference evidence="7 8" key="1">
    <citation type="submission" date="2018-03" db="EMBL/GenBank/DDBJ databases">
        <title>Genomic Encyclopedia of Type Strains, Phase III (KMG-III): the genomes of soil and plant-associated and newly described type strains.</title>
        <authorList>
            <person name="Whitman W."/>
        </authorList>
    </citation>
    <scope>NUCLEOTIDE SEQUENCE [LARGE SCALE GENOMIC DNA]</scope>
    <source>
        <strain evidence="7 8">CGMCC 1.12700</strain>
    </source>
</reference>
<protein>
    <submittedName>
        <fullName evidence="7">Two component regulator with propeller domain</fullName>
    </submittedName>
</protein>
<evidence type="ECO:0000313" key="7">
    <source>
        <dbReference type="EMBL" id="PSK86945.1"/>
    </source>
</evidence>
<feature type="coiled-coil region" evidence="1">
    <location>
        <begin position="789"/>
        <end position="816"/>
    </location>
</feature>
<feature type="domain" description="Histidine kinase/HSP90-like ATPase" evidence="4">
    <location>
        <begin position="849"/>
        <end position="955"/>
    </location>
</feature>
<evidence type="ECO:0000256" key="2">
    <source>
        <dbReference type="SAM" id="Phobius"/>
    </source>
</evidence>
<dbReference type="PANTHER" id="PTHR34220">
    <property type="entry name" value="SENSOR HISTIDINE KINASE YPDA"/>
    <property type="match status" value="1"/>
</dbReference>
<dbReference type="Proteomes" id="UP000240572">
    <property type="component" value="Unassembled WGS sequence"/>
</dbReference>
<dbReference type="OrthoDB" id="9809670at2"/>
<gene>
    <name evidence="7" type="ORF">B0I18_1183</name>
</gene>
<evidence type="ECO:0000256" key="1">
    <source>
        <dbReference type="SAM" id="Coils"/>
    </source>
</evidence>
<dbReference type="InterPro" id="IPR015943">
    <property type="entry name" value="WD40/YVTN_repeat-like_dom_sf"/>
</dbReference>
<proteinExistence type="predicted"/>
<keyword evidence="1" id="KW-0175">Coiled coil</keyword>
<dbReference type="Pfam" id="PF07495">
    <property type="entry name" value="Y_Y_Y"/>
    <property type="match status" value="1"/>
</dbReference>
<evidence type="ECO:0000256" key="3">
    <source>
        <dbReference type="SAM" id="SignalP"/>
    </source>
</evidence>
<dbReference type="AlphaFoldDB" id="A0A2P8CPP9"/>
<evidence type="ECO:0000259" key="4">
    <source>
        <dbReference type="Pfam" id="PF02518"/>
    </source>
</evidence>
<dbReference type="SUPFAM" id="SSF55874">
    <property type="entry name" value="ATPase domain of HSP90 chaperone/DNA topoisomerase II/histidine kinase"/>
    <property type="match status" value="1"/>
</dbReference>
<feature type="signal peptide" evidence="3">
    <location>
        <begin position="1"/>
        <end position="20"/>
    </location>
</feature>
<evidence type="ECO:0000313" key="8">
    <source>
        <dbReference type="Proteomes" id="UP000240572"/>
    </source>
</evidence>
<comment type="caution">
    <text evidence="7">The sequence shown here is derived from an EMBL/GenBank/DDBJ whole genome shotgun (WGS) entry which is preliminary data.</text>
</comment>